<dbReference type="EMBL" id="CP120997">
    <property type="protein sequence ID" value="WLQ34679.1"/>
    <property type="molecule type" value="Genomic_DNA"/>
</dbReference>
<evidence type="ECO:0000313" key="3">
    <source>
        <dbReference type="Proteomes" id="UP001239522"/>
    </source>
</evidence>
<dbReference type="RefSeq" id="WP_306055051.1">
    <property type="nucleotide sequence ID" value="NZ_CP120997.1"/>
</dbReference>
<gene>
    <name evidence="2" type="ORF">P8A18_15095</name>
</gene>
<keyword evidence="1" id="KW-0175">Coiled coil</keyword>
<accession>A0ABY9HKL9</accession>
<dbReference type="Proteomes" id="UP001239522">
    <property type="component" value="Chromosome"/>
</dbReference>
<sequence length="182" mass="19349">MPSVVGLLEQHELAARRRVDGLREEADRIQAELAMAEQEWSEWTVARERVGAVLSAPGGDSVGVVATDVPEGAVTEAEVEASAPLVVKARSQVAVWREGLDWTALSVDYQRILAAIEDRVRLGQGPLTCQELAAAFGMDVVPAKVEGLRSKAKRLVARGWLAEPAPGRFTLARSVSGPGGGS</sequence>
<evidence type="ECO:0000256" key="1">
    <source>
        <dbReference type="SAM" id="Coils"/>
    </source>
</evidence>
<protein>
    <submittedName>
        <fullName evidence="2">Uncharacterized protein</fullName>
    </submittedName>
</protein>
<evidence type="ECO:0000313" key="2">
    <source>
        <dbReference type="EMBL" id="WLQ34679.1"/>
    </source>
</evidence>
<keyword evidence="3" id="KW-1185">Reference proteome</keyword>
<feature type="coiled-coil region" evidence="1">
    <location>
        <begin position="12"/>
        <end position="39"/>
    </location>
</feature>
<reference evidence="2 3" key="1">
    <citation type="submission" date="2023-03" db="EMBL/GenBank/DDBJ databases">
        <title>Isolation and description of six Streptomyces strains from soil environments, able to metabolize different microbial glucans.</title>
        <authorList>
            <person name="Widen T."/>
            <person name="Larsbrink J."/>
        </authorList>
    </citation>
    <scope>NUCLEOTIDE SEQUENCE [LARGE SCALE GENOMIC DNA]</scope>
    <source>
        <strain evidence="2 3">Mut1</strain>
    </source>
</reference>
<name>A0ABY9HKL9_9ACTN</name>
<proteinExistence type="predicted"/>
<organism evidence="2 3">
    <name type="scientific">Streptomyces castrisilvae</name>
    <dbReference type="NCBI Taxonomy" id="3033811"/>
    <lineage>
        <taxon>Bacteria</taxon>
        <taxon>Bacillati</taxon>
        <taxon>Actinomycetota</taxon>
        <taxon>Actinomycetes</taxon>
        <taxon>Kitasatosporales</taxon>
        <taxon>Streptomycetaceae</taxon>
        <taxon>Streptomyces</taxon>
    </lineage>
</organism>